<dbReference type="EMBL" id="KV428047">
    <property type="protein sequence ID" value="KZT39371.1"/>
    <property type="molecule type" value="Genomic_DNA"/>
</dbReference>
<reference evidence="1 2" key="1">
    <citation type="journal article" date="2016" name="Mol. Biol. Evol.">
        <title>Comparative Genomics of Early-Diverging Mushroom-Forming Fungi Provides Insights into the Origins of Lignocellulose Decay Capabilities.</title>
        <authorList>
            <person name="Nagy L.G."/>
            <person name="Riley R."/>
            <person name="Tritt A."/>
            <person name="Adam C."/>
            <person name="Daum C."/>
            <person name="Floudas D."/>
            <person name="Sun H."/>
            <person name="Yadav J.S."/>
            <person name="Pangilinan J."/>
            <person name="Larsson K.H."/>
            <person name="Matsuura K."/>
            <person name="Barry K."/>
            <person name="Labutti K."/>
            <person name="Kuo R."/>
            <person name="Ohm R.A."/>
            <person name="Bhattacharya S.S."/>
            <person name="Shirouzu T."/>
            <person name="Yoshinaga Y."/>
            <person name="Martin F.M."/>
            <person name="Grigoriev I.V."/>
            <person name="Hibbett D.S."/>
        </authorList>
    </citation>
    <scope>NUCLEOTIDE SEQUENCE [LARGE SCALE GENOMIC DNA]</scope>
    <source>
        <strain evidence="1 2">HHB10207 ss-3</strain>
    </source>
</reference>
<evidence type="ECO:0000313" key="1">
    <source>
        <dbReference type="EMBL" id="KZT39371.1"/>
    </source>
</evidence>
<organism evidence="1 2">
    <name type="scientific">Sistotremastrum suecicum HHB10207 ss-3</name>
    <dbReference type="NCBI Taxonomy" id="1314776"/>
    <lineage>
        <taxon>Eukaryota</taxon>
        <taxon>Fungi</taxon>
        <taxon>Dikarya</taxon>
        <taxon>Basidiomycota</taxon>
        <taxon>Agaricomycotina</taxon>
        <taxon>Agaricomycetes</taxon>
        <taxon>Sistotremastrales</taxon>
        <taxon>Sistotremastraceae</taxon>
        <taxon>Sistotremastrum</taxon>
    </lineage>
</organism>
<keyword evidence="2" id="KW-1185">Reference proteome</keyword>
<proteinExistence type="predicted"/>
<accession>A0A166EAF8</accession>
<protein>
    <submittedName>
        <fullName evidence="1">Uncharacterized protein</fullName>
    </submittedName>
</protein>
<dbReference type="AlphaFoldDB" id="A0A166EAF8"/>
<sequence length="111" mass="12341">MVPSTSCLLPSPPLRPFLGYGLLFAARTRGNGFSMDGWFRQKGYCCGRGYEVRLDVGRVVHYYYEKGRFAADHSAHGGEGSSLILYRVVFDAVHSFRAPVACHIILSILAR</sequence>
<gene>
    <name evidence="1" type="ORF">SISSUDRAFT_646417</name>
</gene>
<dbReference type="Proteomes" id="UP000076798">
    <property type="component" value="Unassembled WGS sequence"/>
</dbReference>
<name>A0A166EAF8_9AGAM</name>
<evidence type="ECO:0000313" key="2">
    <source>
        <dbReference type="Proteomes" id="UP000076798"/>
    </source>
</evidence>